<dbReference type="Pfam" id="PF02785">
    <property type="entry name" value="Biotin_carb_C"/>
    <property type="match status" value="1"/>
</dbReference>
<dbReference type="Pfam" id="PF02786">
    <property type="entry name" value="CPSase_L_D2"/>
    <property type="match status" value="1"/>
</dbReference>
<dbReference type="Gene3D" id="3.30.700.40">
    <property type="match status" value="1"/>
</dbReference>
<dbReference type="InterPro" id="IPR011053">
    <property type="entry name" value="Single_hybrid_motif"/>
</dbReference>
<dbReference type="Pfam" id="PF00364">
    <property type="entry name" value="Biotin_lipoyl"/>
    <property type="match status" value="1"/>
</dbReference>
<organism evidence="17 18">
    <name type="scientific">Oceanisphaera profunda</name>
    <dbReference type="NCBI Taxonomy" id="1416627"/>
    <lineage>
        <taxon>Bacteria</taxon>
        <taxon>Pseudomonadati</taxon>
        <taxon>Pseudomonadota</taxon>
        <taxon>Gammaproteobacteria</taxon>
        <taxon>Aeromonadales</taxon>
        <taxon>Aeromonadaceae</taxon>
        <taxon>Oceanisphaera</taxon>
    </lineage>
</organism>
<keyword evidence="10" id="KW-0092">Biotin</keyword>
<evidence type="ECO:0000313" key="18">
    <source>
        <dbReference type="Proteomes" id="UP000243937"/>
    </source>
</evidence>
<dbReference type="InterPro" id="IPR005482">
    <property type="entry name" value="Biotin_COase_C"/>
</dbReference>
<comment type="pathway">
    <text evidence="3">Lipid metabolism; malonyl-CoA biosynthesis; malonyl-CoA from acetyl-CoA: step 1/1.</text>
</comment>
<dbReference type="FunFam" id="2.40.50.100:FF:000003">
    <property type="entry name" value="Acetyl-CoA carboxylase biotin carboxyl carrier protein"/>
    <property type="match status" value="1"/>
</dbReference>
<evidence type="ECO:0000259" key="14">
    <source>
        <dbReference type="PROSITE" id="PS50968"/>
    </source>
</evidence>
<dbReference type="PROSITE" id="PS50968">
    <property type="entry name" value="BIOTINYL_LIPOYL"/>
    <property type="match status" value="1"/>
</dbReference>
<dbReference type="SUPFAM" id="SSF51246">
    <property type="entry name" value="Rudiment single hybrid motif"/>
    <property type="match status" value="1"/>
</dbReference>
<accession>A0A1Y0D8M2</accession>
<evidence type="ECO:0000256" key="12">
    <source>
        <dbReference type="ARBA" id="ARBA00048600"/>
    </source>
</evidence>
<dbReference type="PROSITE" id="PS50975">
    <property type="entry name" value="ATP_GRASP"/>
    <property type="match status" value="1"/>
</dbReference>
<feature type="domain" description="Lipoyl-binding" evidence="14">
    <location>
        <begin position="590"/>
        <end position="666"/>
    </location>
</feature>
<dbReference type="Proteomes" id="UP000243937">
    <property type="component" value="Chromosome"/>
</dbReference>
<dbReference type="InterPro" id="IPR005481">
    <property type="entry name" value="BC-like_N"/>
</dbReference>
<dbReference type="KEGG" id="opf:CBP31_04665"/>
<dbReference type="PROSITE" id="PS00867">
    <property type="entry name" value="CPSASE_2"/>
    <property type="match status" value="1"/>
</dbReference>
<dbReference type="FunFam" id="3.30.470.20:FF:000028">
    <property type="entry name" value="Methylcrotonoyl-CoA carboxylase subunit alpha, mitochondrial"/>
    <property type="match status" value="1"/>
</dbReference>
<evidence type="ECO:0000259" key="16">
    <source>
        <dbReference type="PROSITE" id="PS50979"/>
    </source>
</evidence>
<evidence type="ECO:0000256" key="5">
    <source>
        <dbReference type="ARBA" id="ARBA00017242"/>
    </source>
</evidence>
<dbReference type="InterPro" id="IPR011761">
    <property type="entry name" value="ATP-grasp"/>
</dbReference>
<dbReference type="SUPFAM" id="SSF56059">
    <property type="entry name" value="Glutathione synthetase ATP-binding domain-like"/>
    <property type="match status" value="1"/>
</dbReference>
<dbReference type="InterPro" id="IPR011764">
    <property type="entry name" value="Biotin_carboxylation_dom"/>
</dbReference>
<dbReference type="GO" id="GO:0004075">
    <property type="term" value="F:biotin carboxylase activity"/>
    <property type="evidence" value="ECO:0007669"/>
    <property type="project" value="UniProtKB-EC"/>
</dbReference>
<dbReference type="PANTHER" id="PTHR18866:SF33">
    <property type="entry name" value="METHYLCROTONOYL-COA CARBOXYLASE SUBUNIT ALPHA, MITOCHONDRIAL-RELATED"/>
    <property type="match status" value="1"/>
</dbReference>
<evidence type="ECO:0000256" key="6">
    <source>
        <dbReference type="ARBA" id="ARBA00022598"/>
    </source>
</evidence>
<evidence type="ECO:0000256" key="8">
    <source>
        <dbReference type="ARBA" id="ARBA00022840"/>
    </source>
</evidence>
<dbReference type="InterPro" id="IPR000089">
    <property type="entry name" value="Biotin_lipoyl"/>
</dbReference>
<feature type="domain" description="Biotin carboxylation" evidence="16">
    <location>
        <begin position="1"/>
        <end position="455"/>
    </location>
</feature>
<keyword evidence="7 13" id="KW-0547">Nucleotide-binding</keyword>
<comment type="cofactor">
    <cofactor evidence="1">
        <name>biotin</name>
        <dbReference type="ChEBI" id="CHEBI:57586"/>
    </cofactor>
</comment>
<keyword evidence="6" id="KW-0436">Ligase</keyword>
<evidence type="ECO:0000313" key="17">
    <source>
        <dbReference type="EMBL" id="ART83941.1"/>
    </source>
</evidence>
<dbReference type="PROSITE" id="PS50979">
    <property type="entry name" value="BC"/>
    <property type="match status" value="1"/>
</dbReference>
<evidence type="ECO:0000256" key="10">
    <source>
        <dbReference type="ARBA" id="ARBA00023267"/>
    </source>
</evidence>
<evidence type="ECO:0000256" key="13">
    <source>
        <dbReference type="PROSITE-ProRule" id="PRU00409"/>
    </source>
</evidence>
<protein>
    <recommendedName>
        <fullName evidence="5">Biotin carboxylase</fullName>
    </recommendedName>
    <alternativeName>
        <fullName evidence="11">Acetyl-coenzyme A carboxylase biotin carboxylase subunit A</fullName>
    </alternativeName>
</protein>
<comment type="catalytic activity">
    <reaction evidence="12">
        <text>N(6)-biotinyl-L-lysyl-[protein] + hydrogencarbonate + ATP = N(6)-carboxybiotinyl-L-lysyl-[protein] + ADP + phosphate + H(+)</text>
        <dbReference type="Rhea" id="RHEA:13501"/>
        <dbReference type="Rhea" id="RHEA-COMP:10505"/>
        <dbReference type="Rhea" id="RHEA-COMP:10506"/>
        <dbReference type="ChEBI" id="CHEBI:15378"/>
        <dbReference type="ChEBI" id="CHEBI:17544"/>
        <dbReference type="ChEBI" id="CHEBI:30616"/>
        <dbReference type="ChEBI" id="CHEBI:43474"/>
        <dbReference type="ChEBI" id="CHEBI:83144"/>
        <dbReference type="ChEBI" id="CHEBI:83145"/>
        <dbReference type="ChEBI" id="CHEBI:456216"/>
        <dbReference type="EC" id="6.3.4.14"/>
    </reaction>
</comment>
<evidence type="ECO:0000256" key="1">
    <source>
        <dbReference type="ARBA" id="ARBA00001953"/>
    </source>
</evidence>
<dbReference type="Gene3D" id="2.40.50.100">
    <property type="match status" value="1"/>
</dbReference>
<dbReference type="InterPro" id="IPR050856">
    <property type="entry name" value="Biotin_carboxylase_complex"/>
</dbReference>
<dbReference type="EMBL" id="CP021377">
    <property type="protein sequence ID" value="ART83941.1"/>
    <property type="molecule type" value="Genomic_DNA"/>
</dbReference>
<dbReference type="GO" id="GO:0005524">
    <property type="term" value="F:ATP binding"/>
    <property type="evidence" value="ECO:0007669"/>
    <property type="project" value="UniProtKB-UniRule"/>
</dbReference>
<comment type="subunit">
    <text evidence="4">Acetyl-CoA carboxylase is a heterohexamer of biotin carboxyl carrier protein, biotin carboxylase and the two subunits of carboxyl transferase in a 2:2 complex.</text>
</comment>
<evidence type="ECO:0000256" key="7">
    <source>
        <dbReference type="ARBA" id="ARBA00022741"/>
    </source>
</evidence>
<keyword evidence="18" id="KW-1185">Reference proteome</keyword>
<dbReference type="OrthoDB" id="9763189at2"/>
<dbReference type="InterPro" id="IPR011054">
    <property type="entry name" value="Rudment_hybrid_motif"/>
</dbReference>
<evidence type="ECO:0000256" key="9">
    <source>
        <dbReference type="ARBA" id="ARBA00022946"/>
    </source>
</evidence>
<gene>
    <name evidence="17" type="ORF">CBP31_04665</name>
</gene>
<dbReference type="SUPFAM" id="SSF52440">
    <property type="entry name" value="PreATP-grasp domain"/>
    <property type="match status" value="1"/>
</dbReference>
<dbReference type="Pfam" id="PF21139">
    <property type="entry name" value="BT_MCC_alpha"/>
    <property type="match status" value="1"/>
</dbReference>
<dbReference type="GO" id="GO:0046872">
    <property type="term" value="F:metal ion binding"/>
    <property type="evidence" value="ECO:0007669"/>
    <property type="project" value="InterPro"/>
</dbReference>
<reference evidence="17 18" key="1">
    <citation type="journal article" date="2014" name="Int. J. Syst. Evol. Microbiol.">
        <title>Oceanisphaera profunda sp. nov., a marine bacterium isolated from deep-sea sediment, and emended description of the genus Oceanisphaera.</title>
        <authorList>
            <person name="Xu Z."/>
            <person name="Zhang X.Y."/>
            <person name="Su H.N."/>
            <person name="Yu Z.C."/>
            <person name="Liu C."/>
            <person name="Li H."/>
            <person name="Chen X.L."/>
            <person name="Song X.Y."/>
            <person name="Xie B.B."/>
            <person name="Qin Q.L."/>
            <person name="Zhou B.C."/>
            <person name="Shi M."/>
            <person name="Huang Y."/>
            <person name="Zhang Y.Z."/>
        </authorList>
    </citation>
    <scope>NUCLEOTIDE SEQUENCE [LARGE SCALE GENOMIC DNA]</scope>
    <source>
        <strain evidence="17 18">SM1222</strain>
    </source>
</reference>
<dbReference type="InterPro" id="IPR048429">
    <property type="entry name" value="MCC_alpha_BT"/>
</dbReference>
<feature type="domain" description="ATP-grasp" evidence="15">
    <location>
        <begin position="120"/>
        <end position="317"/>
    </location>
</feature>
<dbReference type="SMART" id="SM00878">
    <property type="entry name" value="Biotin_carb_C"/>
    <property type="match status" value="1"/>
</dbReference>
<evidence type="ECO:0000256" key="4">
    <source>
        <dbReference type="ARBA" id="ARBA00011750"/>
    </source>
</evidence>
<dbReference type="AlphaFoldDB" id="A0A1Y0D8M2"/>
<dbReference type="Gene3D" id="3.30.470.20">
    <property type="entry name" value="ATP-grasp fold, B domain"/>
    <property type="match status" value="1"/>
</dbReference>
<dbReference type="FunFam" id="3.40.50.20:FF:000010">
    <property type="entry name" value="Propionyl-CoA carboxylase subunit alpha"/>
    <property type="match status" value="1"/>
</dbReference>
<sequence length="668" mass="73035">MFNKVLIANRGEIACRIIRTCRRLGISTVAVYSAADTEALHVTLADEAWYLGPAPAADSYLRPDLLLNIAKASGAEAIHPGYGFLSENADFAQACAEQSIVFIGPPAAAISAMGSKSAAKNLMTAAGVPVVPGFHEDEQDPIHLRQAAERCGFPLLLKAVAGGGGKGMRLVLQLSEFDEALAAAKREAKAAFGDDVMLLERYLPEARHIEVQVFCDQFGQGVYLADRDCSVQRRQQKVLEEAPAPNLAPHIAAAMGEAAVRAAQAIDYCGAGTVEFLYLDDGQFFFMEMNTRLQVEHPVTELVTGLDLVDWQLQIAAGLPLPLSQDQVRIHGHAIEARIYAEDPAQQFLPASGSLHYLHEPQTDNPSHVTPDAIIRLDTGVRQGDSIGIYYDPLIAKLIVWAPTREGALHHLARALAQYRIGGVRTNIGFLSRLVASPALYSAELHTRFIAEHEAELFAPAPLSRSQQLALVGVFLLLSESAAQADTSPFAGNQGWWLNMPTRRQFELVQDAQRYPLVISPLSDSLQTNTWQVQLEETQHQLSARLNEDRLDATVDQVPLRCYVARYEHELWMFYQGQRFDIQLYQPHFDSNIQAAADSLTAPMPGVISQLKVAVGDKVAAGQTLLIMEAMKMEHAIRAPTAGNVAELYYAQGCQVAAGCELLRLESD</sequence>
<dbReference type="SUPFAM" id="SSF51230">
    <property type="entry name" value="Single hybrid motif"/>
    <property type="match status" value="1"/>
</dbReference>
<keyword evidence="8 13" id="KW-0067">ATP-binding</keyword>
<dbReference type="InterPro" id="IPR016185">
    <property type="entry name" value="PreATP-grasp_dom_sf"/>
</dbReference>
<dbReference type="InterPro" id="IPR005479">
    <property type="entry name" value="CPAse_ATP-bd"/>
</dbReference>
<dbReference type="PROSITE" id="PS00188">
    <property type="entry name" value="BIOTIN"/>
    <property type="match status" value="1"/>
</dbReference>
<dbReference type="CDD" id="cd06850">
    <property type="entry name" value="biotinyl_domain"/>
    <property type="match status" value="1"/>
</dbReference>
<evidence type="ECO:0000256" key="11">
    <source>
        <dbReference type="ARBA" id="ARBA00033786"/>
    </source>
</evidence>
<dbReference type="PANTHER" id="PTHR18866">
    <property type="entry name" value="CARBOXYLASE:PYRUVATE/ACETYL-COA/PROPIONYL-COA CARBOXYLASE"/>
    <property type="match status" value="1"/>
</dbReference>
<keyword evidence="9" id="KW-0809">Transit peptide</keyword>
<evidence type="ECO:0000256" key="2">
    <source>
        <dbReference type="ARBA" id="ARBA00003761"/>
    </source>
</evidence>
<dbReference type="FunFam" id="3.30.1490.20:FF:000003">
    <property type="entry name" value="acetyl-CoA carboxylase isoform X1"/>
    <property type="match status" value="1"/>
</dbReference>
<dbReference type="Pfam" id="PF00289">
    <property type="entry name" value="Biotin_carb_N"/>
    <property type="match status" value="1"/>
</dbReference>
<evidence type="ECO:0000259" key="15">
    <source>
        <dbReference type="PROSITE" id="PS50975"/>
    </source>
</evidence>
<name>A0A1Y0D8M2_9GAMM</name>
<comment type="function">
    <text evidence="2">This protein is a component of the acetyl coenzyme A carboxylase complex; first, biotin carboxylase catalyzes the carboxylation of the carrier protein and then the transcarboxylase transfers the carboxyl group to form malonyl-CoA.</text>
</comment>
<proteinExistence type="predicted"/>
<dbReference type="InterPro" id="IPR001882">
    <property type="entry name" value="Biotin_BS"/>
</dbReference>
<evidence type="ECO:0000256" key="3">
    <source>
        <dbReference type="ARBA" id="ARBA00004956"/>
    </source>
</evidence>